<keyword evidence="2" id="KW-1185">Reference proteome</keyword>
<proteinExistence type="predicted"/>
<evidence type="ECO:0000313" key="2">
    <source>
        <dbReference type="Proteomes" id="UP000828941"/>
    </source>
</evidence>
<protein>
    <submittedName>
        <fullName evidence="1">Uncharacterized protein</fullName>
    </submittedName>
</protein>
<comment type="caution">
    <text evidence="1">The sequence shown here is derived from an EMBL/GenBank/DDBJ whole genome shotgun (WGS) entry which is preliminary data.</text>
</comment>
<gene>
    <name evidence="1" type="ORF">L6164_037329</name>
</gene>
<organism evidence="1 2">
    <name type="scientific">Bauhinia variegata</name>
    <name type="common">Purple orchid tree</name>
    <name type="synonym">Phanera variegata</name>
    <dbReference type="NCBI Taxonomy" id="167791"/>
    <lineage>
        <taxon>Eukaryota</taxon>
        <taxon>Viridiplantae</taxon>
        <taxon>Streptophyta</taxon>
        <taxon>Embryophyta</taxon>
        <taxon>Tracheophyta</taxon>
        <taxon>Spermatophyta</taxon>
        <taxon>Magnoliopsida</taxon>
        <taxon>eudicotyledons</taxon>
        <taxon>Gunneridae</taxon>
        <taxon>Pentapetalae</taxon>
        <taxon>rosids</taxon>
        <taxon>fabids</taxon>
        <taxon>Fabales</taxon>
        <taxon>Fabaceae</taxon>
        <taxon>Cercidoideae</taxon>
        <taxon>Cercideae</taxon>
        <taxon>Bauhiniinae</taxon>
        <taxon>Bauhinia</taxon>
    </lineage>
</organism>
<name>A0ACB9KJN3_BAUVA</name>
<reference evidence="1 2" key="1">
    <citation type="journal article" date="2022" name="DNA Res.">
        <title>Chromosomal-level genome assembly of the orchid tree Bauhinia variegata (Leguminosae; Cercidoideae) supports the allotetraploid origin hypothesis of Bauhinia.</title>
        <authorList>
            <person name="Zhong Y."/>
            <person name="Chen Y."/>
            <person name="Zheng D."/>
            <person name="Pang J."/>
            <person name="Liu Y."/>
            <person name="Luo S."/>
            <person name="Meng S."/>
            <person name="Qian L."/>
            <person name="Wei D."/>
            <person name="Dai S."/>
            <person name="Zhou R."/>
        </authorList>
    </citation>
    <scope>NUCLEOTIDE SEQUENCE [LARGE SCALE GENOMIC DNA]</scope>
    <source>
        <strain evidence="1">BV-YZ2020</strain>
    </source>
</reference>
<sequence length="112" mass="13006">MVKEKDRERHKENILVVEVIKYGSIHGPLRRNPPPLQPLFFGYYVNIFCLDVTSPYGNNLHQNEKVTHCQFAFTTSEASNYLACFWIDTNKHVQGEVPIVSLDWKTRIVAKD</sequence>
<accession>A0ACB9KJN3</accession>
<dbReference type="EMBL" id="CM039439">
    <property type="protein sequence ID" value="KAI4297438.1"/>
    <property type="molecule type" value="Genomic_DNA"/>
</dbReference>
<dbReference type="Proteomes" id="UP000828941">
    <property type="component" value="Chromosome 14"/>
</dbReference>
<evidence type="ECO:0000313" key="1">
    <source>
        <dbReference type="EMBL" id="KAI4297438.1"/>
    </source>
</evidence>